<dbReference type="GO" id="GO:0030149">
    <property type="term" value="P:sphingolipid catabolic process"/>
    <property type="evidence" value="ECO:0007669"/>
    <property type="project" value="TreeGrafter"/>
</dbReference>
<keyword evidence="2" id="KW-1185">Reference proteome</keyword>
<organism evidence="1 2">
    <name type="scientific">Astrephomene gubernaculifera</name>
    <dbReference type="NCBI Taxonomy" id="47775"/>
    <lineage>
        <taxon>Eukaryota</taxon>
        <taxon>Viridiplantae</taxon>
        <taxon>Chlorophyta</taxon>
        <taxon>core chlorophytes</taxon>
        <taxon>Chlorophyceae</taxon>
        <taxon>CS clade</taxon>
        <taxon>Chlamydomonadales</taxon>
        <taxon>Astrephomenaceae</taxon>
        <taxon>Astrephomene</taxon>
    </lineage>
</organism>
<gene>
    <name evidence="1" type="ORF">Agub_g6817</name>
</gene>
<dbReference type="SUPFAM" id="SSF48403">
    <property type="entry name" value="Ankyrin repeat"/>
    <property type="match status" value="1"/>
</dbReference>
<dbReference type="InterPro" id="IPR036770">
    <property type="entry name" value="Ankyrin_rpt-contain_sf"/>
</dbReference>
<reference evidence="1 2" key="1">
    <citation type="journal article" date="2021" name="Sci. Rep.">
        <title>Genome sequencing of the multicellular alga Astrephomene provides insights into convergent evolution of germ-soma differentiation.</title>
        <authorList>
            <person name="Yamashita S."/>
            <person name="Yamamoto K."/>
            <person name="Matsuzaki R."/>
            <person name="Suzuki S."/>
            <person name="Yamaguchi H."/>
            <person name="Hirooka S."/>
            <person name="Minakuchi Y."/>
            <person name="Miyagishima S."/>
            <person name="Kawachi M."/>
            <person name="Toyoda A."/>
            <person name="Nozaki H."/>
        </authorList>
    </citation>
    <scope>NUCLEOTIDE SEQUENCE [LARGE SCALE GENOMIC DNA]</scope>
    <source>
        <strain evidence="1 2">NIES-4017</strain>
    </source>
</reference>
<dbReference type="GO" id="GO:0071944">
    <property type="term" value="C:cell periphery"/>
    <property type="evidence" value="ECO:0007669"/>
    <property type="project" value="TreeGrafter"/>
</dbReference>
<sequence length="557" mass="61147">MSLSDLPPCEASICLQLLPELAERIISFLPPNAVACTGRLINKAAAAKFCGPRFTTVKLSSPVPEHAFAQHWGRTGAMRGLTLKARRQLLCLTAASGSIPNLNVLVGSMGCLPMPHILQDAMGAAARAGHPQAFDWLKQRKHVTVGALGVAARAGQQAFCEWALANGWNWSWEAVWAAARGGHVGLMEWLLQLRPEGASPSDKGKLLEAVAEGCELAVLVDLVKRLGEIEKPNGTILAGAACSRTPDWQAKVEWLEARGVPRSGAACSWAAGCPDALDRLKWLRGRGYPLTEGAVEVAVRSNRVGTLEYLLSECNFMPESRCVDTAAEDGHLDVLKVLHAHGESIGGIWCAARGGHLHVVSWLVEEVLGERVLWGCPWMMGFAAQSGNLELLRWLRERGCPWNEYTLNRAAEAGCEEALEWLVKQGCPWEEMGGAYTTAARQGDLLTMRCLRRLGCPWGPPGLVFEDCIEAGCDLPILDWLLKEGCPVEWKRVVEAVARKVHPGINRIPELWQWLCDNTDSKWWQQQLDDSEAGELVTRMRLLWDDGQPYREAARNG</sequence>
<dbReference type="GO" id="GO:0004620">
    <property type="term" value="F:phospholipase activity"/>
    <property type="evidence" value="ECO:0007669"/>
    <property type="project" value="TreeGrafter"/>
</dbReference>
<evidence type="ECO:0000313" key="1">
    <source>
        <dbReference type="EMBL" id="GFR45438.1"/>
    </source>
</evidence>
<accession>A0AAD3HLT2</accession>
<dbReference type="GO" id="GO:0046513">
    <property type="term" value="P:ceramide biosynthetic process"/>
    <property type="evidence" value="ECO:0007669"/>
    <property type="project" value="TreeGrafter"/>
</dbReference>
<dbReference type="GO" id="GO:0016020">
    <property type="term" value="C:membrane"/>
    <property type="evidence" value="ECO:0007669"/>
    <property type="project" value="TreeGrafter"/>
</dbReference>
<protein>
    <recommendedName>
        <fullName evidence="3">Ankyrin repeat domain-containing protein</fullName>
    </recommendedName>
</protein>
<dbReference type="PANTHER" id="PTHR12393:SF6">
    <property type="entry name" value="SPHINGOMYELIN PHOSPHODIESTERASE 2"/>
    <property type="match status" value="1"/>
</dbReference>
<dbReference type="Gene3D" id="1.25.40.20">
    <property type="entry name" value="Ankyrin repeat-containing domain"/>
    <property type="match status" value="1"/>
</dbReference>
<comment type="caution">
    <text evidence="1">The sequence shown here is derived from an EMBL/GenBank/DDBJ whole genome shotgun (WGS) entry which is preliminary data.</text>
</comment>
<dbReference type="PANTHER" id="PTHR12393">
    <property type="entry name" value="SPHINGOMYELIN PHOSPHODIESTERASE RELATED"/>
    <property type="match status" value="1"/>
</dbReference>
<dbReference type="AlphaFoldDB" id="A0AAD3HLT2"/>
<dbReference type="SUPFAM" id="SSF140860">
    <property type="entry name" value="Pseudo ankyrin repeat-like"/>
    <property type="match status" value="1"/>
</dbReference>
<dbReference type="Proteomes" id="UP001054857">
    <property type="component" value="Unassembled WGS sequence"/>
</dbReference>
<evidence type="ECO:0008006" key="3">
    <source>
        <dbReference type="Google" id="ProtNLM"/>
    </source>
</evidence>
<name>A0AAD3HLT2_9CHLO</name>
<evidence type="ECO:0000313" key="2">
    <source>
        <dbReference type="Proteomes" id="UP001054857"/>
    </source>
</evidence>
<proteinExistence type="predicted"/>
<dbReference type="GO" id="GO:0005783">
    <property type="term" value="C:endoplasmic reticulum"/>
    <property type="evidence" value="ECO:0007669"/>
    <property type="project" value="TreeGrafter"/>
</dbReference>
<dbReference type="EMBL" id="BMAR01000010">
    <property type="protein sequence ID" value="GFR45438.1"/>
    <property type="molecule type" value="Genomic_DNA"/>
</dbReference>